<proteinExistence type="predicted"/>
<accession>A0A382XPW2</accession>
<gene>
    <name evidence="1" type="ORF">METZ01_LOCUS425734</name>
</gene>
<sequence length="90" mass="10192">MRLYWKQKKKGFDLIVENEDGDSFSVGGVRETKRGIEALAKTTGYDPGRAIKGIGSTEEGRTFVEQFEPWREFFPGDPLSIEPDIVPLEQ</sequence>
<organism evidence="1">
    <name type="scientific">marine metagenome</name>
    <dbReference type="NCBI Taxonomy" id="408172"/>
    <lineage>
        <taxon>unclassified sequences</taxon>
        <taxon>metagenomes</taxon>
        <taxon>ecological metagenomes</taxon>
    </lineage>
</organism>
<dbReference type="AlphaFoldDB" id="A0A382XPW2"/>
<name>A0A382XPW2_9ZZZZ</name>
<reference evidence="1" key="1">
    <citation type="submission" date="2018-05" db="EMBL/GenBank/DDBJ databases">
        <authorList>
            <person name="Lanie J.A."/>
            <person name="Ng W.-L."/>
            <person name="Kazmierczak K.M."/>
            <person name="Andrzejewski T.M."/>
            <person name="Davidsen T.M."/>
            <person name="Wayne K.J."/>
            <person name="Tettelin H."/>
            <person name="Glass J.I."/>
            <person name="Rusch D."/>
            <person name="Podicherti R."/>
            <person name="Tsui H.-C.T."/>
            <person name="Winkler M.E."/>
        </authorList>
    </citation>
    <scope>NUCLEOTIDE SEQUENCE</scope>
</reference>
<protein>
    <submittedName>
        <fullName evidence="1">Uncharacterized protein</fullName>
    </submittedName>
</protein>
<evidence type="ECO:0000313" key="1">
    <source>
        <dbReference type="EMBL" id="SVD72880.1"/>
    </source>
</evidence>
<dbReference type="EMBL" id="UINC01169375">
    <property type="protein sequence ID" value="SVD72880.1"/>
    <property type="molecule type" value="Genomic_DNA"/>
</dbReference>